<dbReference type="Proteomes" id="UP001487740">
    <property type="component" value="Unassembled WGS sequence"/>
</dbReference>
<accession>A0AAW0SJK4</accession>
<evidence type="ECO:0000313" key="1">
    <source>
        <dbReference type="EMBL" id="KAK8375194.1"/>
    </source>
</evidence>
<protein>
    <submittedName>
        <fullName evidence="1">Uncharacterized protein</fullName>
    </submittedName>
</protein>
<dbReference type="AlphaFoldDB" id="A0AAW0SJK4"/>
<comment type="caution">
    <text evidence="1">The sequence shown here is derived from an EMBL/GenBank/DDBJ whole genome shotgun (WGS) entry which is preliminary data.</text>
</comment>
<organism evidence="1 2">
    <name type="scientific">Scylla paramamosain</name>
    <name type="common">Mud crab</name>
    <dbReference type="NCBI Taxonomy" id="85552"/>
    <lineage>
        <taxon>Eukaryota</taxon>
        <taxon>Metazoa</taxon>
        <taxon>Ecdysozoa</taxon>
        <taxon>Arthropoda</taxon>
        <taxon>Crustacea</taxon>
        <taxon>Multicrustacea</taxon>
        <taxon>Malacostraca</taxon>
        <taxon>Eumalacostraca</taxon>
        <taxon>Eucarida</taxon>
        <taxon>Decapoda</taxon>
        <taxon>Pleocyemata</taxon>
        <taxon>Brachyura</taxon>
        <taxon>Eubrachyura</taxon>
        <taxon>Portunoidea</taxon>
        <taxon>Portunidae</taxon>
        <taxon>Portuninae</taxon>
        <taxon>Scylla</taxon>
    </lineage>
</organism>
<name>A0AAW0SJK4_SCYPA</name>
<sequence>MAWRDQLRDEVCDFDLVVIPFGHECELMAESHPTMKLVFYPEELRAHLVVAFDQLRQDPELEEVPVVGLCGLCGQRF</sequence>
<gene>
    <name evidence="1" type="ORF">O3P69_012660</name>
</gene>
<reference evidence="1 2" key="1">
    <citation type="submission" date="2023-03" db="EMBL/GenBank/DDBJ databases">
        <title>High-quality genome of Scylla paramamosain provides insights in environmental adaptation.</title>
        <authorList>
            <person name="Zhang L."/>
        </authorList>
    </citation>
    <scope>NUCLEOTIDE SEQUENCE [LARGE SCALE GENOMIC DNA]</scope>
    <source>
        <strain evidence="1">LZ_2023a</strain>
        <tissue evidence="1">Muscle</tissue>
    </source>
</reference>
<keyword evidence="2" id="KW-1185">Reference proteome</keyword>
<dbReference type="EMBL" id="JARAKH010000060">
    <property type="protein sequence ID" value="KAK8375194.1"/>
    <property type="molecule type" value="Genomic_DNA"/>
</dbReference>
<proteinExistence type="predicted"/>
<evidence type="ECO:0000313" key="2">
    <source>
        <dbReference type="Proteomes" id="UP001487740"/>
    </source>
</evidence>